<feature type="region of interest" description="Disordered" evidence="1">
    <location>
        <begin position="35"/>
        <end position="87"/>
    </location>
</feature>
<dbReference type="Gene3D" id="1.10.510.10">
    <property type="entry name" value="Transferase(Phosphotransferase) domain 1"/>
    <property type="match status" value="1"/>
</dbReference>
<name>G2WYF2_VERDV</name>
<dbReference type="HOGENOM" id="CLU_532316_0_0_1"/>
<dbReference type="InterPro" id="IPR011009">
    <property type="entry name" value="Kinase-like_dom_sf"/>
</dbReference>
<dbReference type="KEGG" id="vda:VDAG_02634"/>
<feature type="region of interest" description="Disordered" evidence="1">
    <location>
        <begin position="1"/>
        <end position="20"/>
    </location>
</feature>
<dbReference type="eggNOG" id="ENOG502SQ23">
    <property type="taxonomic scope" value="Eukaryota"/>
</dbReference>
<feature type="compositionally biased region" description="Polar residues" evidence="1">
    <location>
        <begin position="1"/>
        <end position="10"/>
    </location>
</feature>
<keyword evidence="3" id="KW-1185">Reference proteome</keyword>
<dbReference type="Proteomes" id="UP000001611">
    <property type="component" value="Chromosome 3"/>
</dbReference>
<dbReference type="InParanoid" id="G2WYF2"/>
<evidence type="ECO:0000313" key="3">
    <source>
        <dbReference type="Proteomes" id="UP000001611"/>
    </source>
</evidence>
<dbReference type="AlphaFoldDB" id="G2WYF2"/>
<dbReference type="SUPFAM" id="SSF56112">
    <property type="entry name" value="Protein kinase-like (PK-like)"/>
    <property type="match status" value="1"/>
</dbReference>
<dbReference type="STRING" id="498257.G2WYF2"/>
<gene>
    <name evidence="2" type="ORF">VDAG_02634</name>
</gene>
<dbReference type="OrthoDB" id="4062651at2759"/>
<evidence type="ECO:0000256" key="1">
    <source>
        <dbReference type="SAM" id="MobiDB-lite"/>
    </source>
</evidence>
<reference evidence="2 3" key="1">
    <citation type="submission" date="2008-03" db="EMBL/GenBank/DDBJ databases">
        <title>The Genome Sequence of Verticillium dahliae VdLs.17.</title>
        <authorList>
            <consortium name="The Broad Institute Genome Sequencing Platform"/>
            <person name="Ma L.-J.J."/>
            <person name="Klosterman S.J."/>
            <person name="Subbarao K."/>
            <person name="Dobinson K."/>
            <person name="Veronese P."/>
            <person name="Kang S."/>
            <person name="Gold S.E."/>
            <person name="Young S."/>
            <person name="Jaffe D."/>
            <person name="Gnerre S."/>
            <person name="Berlin A."/>
            <person name="Heiman D."/>
            <person name="Hepburn T."/>
            <person name="Sykes S."/>
            <person name="Alvarado L."/>
            <person name="Kodira C.D."/>
            <person name="Lander E."/>
            <person name="Galagan J."/>
            <person name="Nusbaum C."/>
            <person name="Birren B."/>
        </authorList>
    </citation>
    <scope>NUCLEOTIDE SEQUENCE [LARGE SCALE GENOMIC DNA]</scope>
    <source>
        <strain evidence="3">VdLs.17 / ATCC MYA-4575 / FGSC 10137</strain>
    </source>
</reference>
<protein>
    <recommendedName>
        <fullName evidence="4">Protein kinase domain-containing protein</fullName>
    </recommendedName>
</protein>
<sequence length="512" mass="56436">MPASPVQENPTLRELPDDPTMTALVTTTHYLNPRASSSHLSVTPPSRSSISSLNRDPCSIPLPPSRAVTPTPPDLISNTTHAGSSYSSSSIALEDWPRTPVDCPPANFPQAKAPALKLFGSKKAKRWLDKTVDGTQGRLNSAVKPYTSNPRYNPKNWTTIAQAASHRYLEGKLYGPEGRYPRAEDIDEGVVGRPKLPARPVVAPAEAGALVLAREPEVEFPAVGLAPLVVREKKKNKKSNEILDAIVEVGRPIFDQLAPPPAPGATLSTDLHTLLFPDEFAFCFRSLNGKAELIRSESNGTHDDASLDPFGRPFQLNVDQDFNLPRFSTKDIRVLEDILYNGYIARVAIEGNEMCSKAGDDKCREAAQRELECLWKITTSPYAATIRVPKLLGLIEVSDDERAVGSVEEFIPVSATWELTTLRNIEAISDIVKDRRQKWALQVQETVRLLHQIGVVWGDGKASNVLIHRDTDHAWIVDFGGRWTDGWVTPDLSGTVEGDEMAVKRIFEFLEV</sequence>
<proteinExistence type="predicted"/>
<dbReference type="EMBL" id="DS572698">
    <property type="protein sequence ID" value="EGY21110.1"/>
    <property type="molecule type" value="Genomic_DNA"/>
</dbReference>
<evidence type="ECO:0000313" key="2">
    <source>
        <dbReference type="EMBL" id="EGY21110.1"/>
    </source>
</evidence>
<feature type="compositionally biased region" description="Low complexity" evidence="1">
    <location>
        <begin position="41"/>
        <end position="52"/>
    </location>
</feature>
<organism evidence="2 3">
    <name type="scientific">Verticillium dahliae (strain VdLs.17 / ATCC MYA-4575 / FGSC 10137)</name>
    <name type="common">Verticillium wilt</name>
    <dbReference type="NCBI Taxonomy" id="498257"/>
    <lineage>
        <taxon>Eukaryota</taxon>
        <taxon>Fungi</taxon>
        <taxon>Dikarya</taxon>
        <taxon>Ascomycota</taxon>
        <taxon>Pezizomycotina</taxon>
        <taxon>Sordariomycetes</taxon>
        <taxon>Hypocreomycetidae</taxon>
        <taxon>Glomerellales</taxon>
        <taxon>Plectosphaerellaceae</taxon>
        <taxon>Verticillium</taxon>
    </lineage>
</organism>
<evidence type="ECO:0008006" key="4">
    <source>
        <dbReference type="Google" id="ProtNLM"/>
    </source>
</evidence>
<dbReference type="RefSeq" id="XP_009651582.1">
    <property type="nucleotide sequence ID" value="XM_009653287.1"/>
</dbReference>
<dbReference type="GeneID" id="20704097"/>
<accession>G2WYF2</accession>